<dbReference type="PRINTS" id="PR00032">
    <property type="entry name" value="HTHARAC"/>
</dbReference>
<dbReference type="OrthoDB" id="182534at2"/>
<keyword evidence="3" id="KW-0804">Transcription</keyword>
<dbReference type="eggNOG" id="COG2207">
    <property type="taxonomic scope" value="Bacteria"/>
</dbReference>
<keyword evidence="1" id="KW-0805">Transcription regulation</keyword>
<dbReference type="STRING" id="187979.ERS852385_01023"/>
<evidence type="ECO:0000256" key="1">
    <source>
        <dbReference type="ARBA" id="ARBA00023015"/>
    </source>
</evidence>
<dbReference type="EC" id="2.1.1.-" evidence="5"/>
<keyword evidence="6" id="KW-1185">Reference proteome</keyword>
<name>A0A173YQG6_9FIRM</name>
<dbReference type="PANTHER" id="PTHR43280">
    <property type="entry name" value="ARAC-FAMILY TRANSCRIPTIONAL REGULATOR"/>
    <property type="match status" value="1"/>
</dbReference>
<dbReference type="GO" id="GO:0008168">
    <property type="term" value="F:methyltransferase activity"/>
    <property type="evidence" value="ECO:0007669"/>
    <property type="project" value="UniProtKB-KW"/>
</dbReference>
<keyword evidence="5" id="KW-0808">Transferase</keyword>
<dbReference type="InterPro" id="IPR020449">
    <property type="entry name" value="Tscrpt_reg_AraC-type_HTH"/>
</dbReference>
<dbReference type="GeneID" id="83710401"/>
<dbReference type="InterPro" id="IPR018060">
    <property type="entry name" value="HTH_AraC"/>
</dbReference>
<dbReference type="Gene3D" id="1.10.10.60">
    <property type="entry name" value="Homeodomain-like"/>
    <property type="match status" value="2"/>
</dbReference>
<evidence type="ECO:0000313" key="5">
    <source>
        <dbReference type="EMBL" id="CUN65919.1"/>
    </source>
</evidence>
<dbReference type="InterPro" id="IPR018062">
    <property type="entry name" value="HTH_AraC-typ_CS"/>
</dbReference>
<dbReference type="PANTHER" id="PTHR43280:SF28">
    <property type="entry name" value="HTH-TYPE TRANSCRIPTIONAL ACTIVATOR RHAS"/>
    <property type="match status" value="1"/>
</dbReference>
<reference evidence="5 6" key="1">
    <citation type="submission" date="2015-09" db="EMBL/GenBank/DDBJ databases">
        <authorList>
            <consortium name="Pathogen Informatics"/>
        </authorList>
    </citation>
    <scope>NUCLEOTIDE SEQUENCE [LARGE SCALE GENOMIC DNA]</scope>
    <source>
        <strain evidence="5 6">2789STDY5608828</strain>
    </source>
</reference>
<dbReference type="SMART" id="SM00342">
    <property type="entry name" value="HTH_ARAC"/>
    <property type="match status" value="1"/>
</dbReference>
<dbReference type="SUPFAM" id="SSF46689">
    <property type="entry name" value="Homeodomain-like"/>
    <property type="match status" value="2"/>
</dbReference>
<keyword evidence="5" id="KW-0489">Methyltransferase</keyword>
<sequence>MSILPFGSPKQSRFELSRRPHLESIENLAATTPFGTLKSHHDVAEILFVEKGHCRMRLKEGSQQLRTEDLVLINSDTLHDFKTSSSFMGFTMRIGALHLCGLAPGHLTKHDTPLVLHLSKEGRHAFLRDLLREMKLLAALNGEDDERREIGAALTQAIVVAVTALAEAKATSEENPSYTMGTRIKEYIDAHYLEDLKLPDIAEALHINLYYLSHTFKDLTGSSPMQYIIRKRIEEAQTLLLTTNMTITDIAMQCGYNNSNYFQSVFSNIVGMPPGKYRKTWAQ</sequence>
<accession>A0A173YQG6</accession>
<dbReference type="Gene3D" id="2.60.120.10">
    <property type="entry name" value="Jelly Rolls"/>
    <property type="match status" value="1"/>
</dbReference>
<dbReference type="PROSITE" id="PS01124">
    <property type="entry name" value="HTH_ARAC_FAMILY_2"/>
    <property type="match status" value="1"/>
</dbReference>
<dbReference type="AlphaFoldDB" id="A0A173YQG6"/>
<feature type="domain" description="HTH araC/xylS-type" evidence="4">
    <location>
        <begin position="182"/>
        <end position="280"/>
    </location>
</feature>
<dbReference type="GO" id="GO:0043565">
    <property type="term" value="F:sequence-specific DNA binding"/>
    <property type="evidence" value="ECO:0007669"/>
    <property type="project" value="InterPro"/>
</dbReference>
<evidence type="ECO:0000259" key="4">
    <source>
        <dbReference type="PROSITE" id="PS01124"/>
    </source>
</evidence>
<evidence type="ECO:0000256" key="2">
    <source>
        <dbReference type="ARBA" id="ARBA00023125"/>
    </source>
</evidence>
<dbReference type="InterPro" id="IPR003313">
    <property type="entry name" value="AraC-bd"/>
</dbReference>
<dbReference type="InterPro" id="IPR014710">
    <property type="entry name" value="RmlC-like_jellyroll"/>
</dbReference>
<dbReference type="GO" id="GO:0003700">
    <property type="term" value="F:DNA-binding transcription factor activity"/>
    <property type="evidence" value="ECO:0007669"/>
    <property type="project" value="InterPro"/>
</dbReference>
<gene>
    <name evidence="5" type="primary">adaA_1</name>
    <name evidence="5" type="ORF">ERS852385_01023</name>
</gene>
<dbReference type="Pfam" id="PF12833">
    <property type="entry name" value="HTH_18"/>
    <property type="match status" value="1"/>
</dbReference>
<proteinExistence type="predicted"/>
<dbReference type="SUPFAM" id="SSF51215">
    <property type="entry name" value="Regulatory protein AraC"/>
    <property type="match status" value="1"/>
</dbReference>
<dbReference type="Proteomes" id="UP000095546">
    <property type="component" value="Unassembled WGS sequence"/>
</dbReference>
<dbReference type="InterPro" id="IPR009057">
    <property type="entry name" value="Homeodomain-like_sf"/>
</dbReference>
<dbReference type="GO" id="GO:0032259">
    <property type="term" value="P:methylation"/>
    <property type="evidence" value="ECO:0007669"/>
    <property type="project" value="UniProtKB-KW"/>
</dbReference>
<dbReference type="EMBL" id="CYYU01000005">
    <property type="protein sequence ID" value="CUN65919.1"/>
    <property type="molecule type" value="Genomic_DNA"/>
</dbReference>
<protein>
    <submittedName>
        <fullName evidence="5">Methylphosphotriester-DNA--protein-cysteine S-methyltransferase</fullName>
        <ecNumber evidence="5">2.1.1.-</ecNumber>
    </submittedName>
</protein>
<dbReference type="Pfam" id="PF02311">
    <property type="entry name" value="AraC_binding"/>
    <property type="match status" value="1"/>
</dbReference>
<dbReference type="PROSITE" id="PS00041">
    <property type="entry name" value="HTH_ARAC_FAMILY_1"/>
    <property type="match status" value="1"/>
</dbReference>
<dbReference type="RefSeq" id="WP_072003569.1">
    <property type="nucleotide sequence ID" value="NZ_CABIWZ010000005.1"/>
</dbReference>
<keyword evidence="2" id="KW-0238">DNA-binding</keyword>
<evidence type="ECO:0000256" key="3">
    <source>
        <dbReference type="ARBA" id="ARBA00023163"/>
    </source>
</evidence>
<organism evidence="5 6">
    <name type="scientific">Mitsuokella jalaludinii</name>
    <dbReference type="NCBI Taxonomy" id="187979"/>
    <lineage>
        <taxon>Bacteria</taxon>
        <taxon>Bacillati</taxon>
        <taxon>Bacillota</taxon>
        <taxon>Negativicutes</taxon>
        <taxon>Selenomonadales</taxon>
        <taxon>Selenomonadaceae</taxon>
        <taxon>Mitsuokella</taxon>
    </lineage>
</organism>
<dbReference type="InterPro" id="IPR037923">
    <property type="entry name" value="HTH-like"/>
</dbReference>
<evidence type="ECO:0000313" key="6">
    <source>
        <dbReference type="Proteomes" id="UP000095546"/>
    </source>
</evidence>